<evidence type="ECO:0000256" key="1">
    <source>
        <dbReference type="ARBA" id="ARBA00009477"/>
    </source>
</evidence>
<dbReference type="PANTHER" id="PTHR30469">
    <property type="entry name" value="MULTIDRUG RESISTANCE PROTEIN MDTA"/>
    <property type="match status" value="1"/>
</dbReference>
<keyword evidence="2" id="KW-0175">Coiled coil</keyword>
<evidence type="ECO:0000256" key="2">
    <source>
        <dbReference type="SAM" id="Coils"/>
    </source>
</evidence>
<sequence>MRALILAGVLALACGPAAALSLPDWLGLGGQAEKPAAPPRPVVSVIVDDRGLDARWIPGVVEARTQVQLGFQTLGRMIARPVDLGDQVAAGDLLAQLSTDDLAATTRAARAAVDAADVQDRTARATLERTQALAARNVASNAQLEQAQQEASAAAAAVEQARSQLLQAEDAEGFAKMTAPFAGVVSAVYEVPGAVVDAGAPVIQLSAQDTPEVVIDLPEQALVGLAPGADFTVWHRSDPQVEIAATLDRVDPIADSATRTRRLYLTLPPGAPFRLGALVRARFGTVDAPSLSLPAEALVATEGMPFVWRVIRDDAGARVEQAPVQAAAPFRGRVSITHGLDAGDEVVIRGVKSLAPGQPVGRRLEP</sequence>
<dbReference type="NCBIfam" id="TIGR01730">
    <property type="entry name" value="RND_mfp"/>
    <property type="match status" value="1"/>
</dbReference>
<accession>A0A5C4R9U8</accession>
<comment type="similarity">
    <text evidence="1">Belongs to the membrane fusion protein (MFP) (TC 8.A.1) family.</text>
</comment>
<comment type="caution">
    <text evidence="6">The sequence shown here is derived from an EMBL/GenBank/DDBJ whole genome shotgun (WGS) entry which is preliminary data.</text>
</comment>
<dbReference type="AlphaFoldDB" id="A0A5C4R9U8"/>
<dbReference type="InterPro" id="IPR058627">
    <property type="entry name" value="MdtA-like_C"/>
</dbReference>
<evidence type="ECO:0000259" key="4">
    <source>
        <dbReference type="Pfam" id="PF25954"/>
    </source>
</evidence>
<feature type="domain" description="CusB-like beta-barrel" evidence="4">
    <location>
        <begin position="213"/>
        <end position="268"/>
    </location>
</feature>
<dbReference type="EMBL" id="VDDC01000007">
    <property type="protein sequence ID" value="TNH40688.1"/>
    <property type="molecule type" value="Genomic_DNA"/>
</dbReference>
<dbReference type="Pfam" id="PF25954">
    <property type="entry name" value="Beta-barrel_RND_2"/>
    <property type="match status" value="1"/>
</dbReference>
<dbReference type="PANTHER" id="PTHR30469:SF15">
    <property type="entry name" value="HLYD FAMILY OF SECRETION PROTEINS"/>
    <property type="match status" value="1"/>
</dbReference>
<organism evidence="6 7">
    <name type="scientific">Paracoccus haeundaensis</name>
    <dbReference type="NCBI Taxonomy" id="225362"/>
    <lineage>
        <taxon>Bacteria</taxon>
        <taxon>Pseudomonadati</taxon>
        <taxon>Pseudomonadota</taxon>
        <taxon>Alphaproteobacteria</taxon>
        <taxon>Rhodobacterales</taxon>
        <taxon>Paracoccaceae</taxon>
        <taxon>Paracoccus</taxon>
    </lineage>
</organism>
<dbReference type="Gene3D" id="2.40.420.20">
    <property type="match status" value="1"/>
</dbReference>
<evidence type="ECO:0000256" key="3">
    <source>
        <dbReference type="SAM" id="SignalP"/>
    </source>
</evidence>
<evidence type="ECO:0000259" key="5">
    <source>
        <dbReference type="Pfam" id="PF25967"/>
    </source>
</evidence>
<dbReference type="GO" id="GO:1990281">
    <property type="term" value="C:efflux pump complex"/>
    <property type="evidence" value="ECO:0007669"/>
    <property type="project" value="TreeGrafter"/>
</dbReference>
<dbReference type="RefSeq" id="WP_139597820.1">
    <property type="nucleotide sequence ID" value="NZ_VDDC01000007.1"/>
</dbReference>
<feature type="coiled-coil region" evidence="2">
    <location>
        <begin position="130"/>
        <end position="171"/>
    </location>
</feature>
<reference evidence="6 7" key="1">
    <citation type="submission" date="2019-06" db="EMBL/GenBank/DDBJ databases">
        <authorList>
            <person name="Li J."/>
        </authorList>
    </citation>
    <scope>NUCLEOTIDE SEQUENCE [LARGE SCALE GENOMIC DNA]</scope>
    <source>
        <strain evidence="6 7">CGMCC 1.8012</strain>
    </source>
</reference>
<dbReference type="Gene3D" id="2.40.30.170">
    <property type="match status" value="1"/>
</dbReference>
<dbReference type="Pfam" id="PF25967">
    <property type="entry name" value="RND-MFP_C"/>
    <property type="match status" value="1"/>
</dbReference>
<keyword evidence="3" id="KW-0732">Signal</keyword>
<evidence type="ECO:0000313" key="6">
    <source>
        <dbReference type="EMBL" id="TNH40688.1"/>
    </source>
</evidence>
<dbReference type="GO" id="GO:0015562">
    <property type="term" value="F:efflux transmembrane transporter activity"/>
    <property type="evidence" value="ECO:0007669"/>
    <property type="project" value="TreeGrafter"/>
</dbReference>
<dbReference type="SUPFAM" id="SSF111369">
    <property type="entry name" value="HlyD-like secretion proteins"/>
    <property type="match status" value="1"/>
</dbReference>
<proteinExistence type="inferred from homology"/>
<feature type="domain" description="Multidrug resistance protein MdtA-like C-terminal permuted SH3" evidence="5">
    <location>
        <begin position="294"/>
        <end position="352"/>
    </location>
</feature>
<dbReference type="Gene3D" id="2.40.50.100">
    <property type="match status" value="1"/>
</dbReference>
<dbReference type="Gene3D" id="1.10.287.470">
    <property type="entry name" value="Helix hairpin bin"/>
    <property type="match status" value="1"/>
</dbReference>
<name>A0A5C4R9U8_9RHOB</name>
<protein>
    <submittedName>
        <fullName evidence="6">Efflux RND transporter periplasmic adaptor subunit</fullName>
    </submittedName>
</protein>
<dbReference type="Proteomes" id="UP000304880">
    <property type="component" value="Unassembled WGS sequence"/>
</dbReference>
<feature type="chain" id="PRO_5022705440" evidence="3">
    <location>
        <begin position="20"/>
        <end position="366"/>
    </location>
</feature>
<gene>
    <name evidence="6" type="ORF">FHD67_03465</name>
</gene>
<dbReference type="InterPro" id="IPR006143">
    <property type="entry name" value="RND_pump_MFP"/>
</dbReference>
<evidence type="ECO:0000313" key="7">
    <source>
        <dbReference type="Proteomes" id="UP000304880"/>
    </source>
</evidence>
<feature type="signal peptide" evidence="3">
    <location>
        <begin position="1"/>
        <end position="19"/>
    </location>
</feature>
<keyword evidence="7" id="KW-1185">Reference proteome</keyword>
<dbReference type="InterPro" id="IPR058792">
    <property type="entry name" value="Beta-barrel_RND_2"/>
</dbReference>